<comment type="similarity">
    <text evidence="4">Belongs to the eukaryotic/archaeal RNase P protein component 4 family.</text>
</comment>
<evidence type="ECO:0000256" key="3">
    <source>
        <dbReference type="ARBA" id="ARBA00022833"/>
    </source>
</evidence>
<dbReference type="PANTHER" id="PTHR14742">
    <property type="entry name" value="RIBONUCLEASE P SUBUNIT P21"/>
    <property type="match status" value="1"/>
</dbReference>
<dbReference type="AlphaFoldDB" id="A0A1W0XAX0"/>
<dbReference type="GO" id="GO:0046872">
    <property type="term" value="F:metal ion binding"/>
    <property type="evidence" value="ECO:0007669"/>
    <property type="project" value="UniProtKB-KW"/>
</dbReference>
<evidence type="ECO:0000256" key="2">
    <source>
        <dbReference type="ARBA" id="ARBA00022723"/>
    </source>
</evidence>
<keyword evidence="3" id="KW-0862">Zinc</keyword>
<protein>
    <submittedName>
        <fullName evidence="5">Uncharacterized protein</fullName>
    </submittedName>
</protein>
<dbReference type="Pfam" id="PF04032">
    <property type="entry name" value="Rpr2"/>
    <property type="match status" value="1"/>
</dbReference>
<sequence>MDMAENRAKIMIPAQMEFHRMNFLVQAAQLMAQQMPEIKRASQKAPSLPSVSKSFVKLTKGLTDRSLKRRKKKKLNNEFDGAQMSLSRTLAQQAKFVAKKAVLRIEPEIKRKICQRCALLLEPGQNCRIRFRREKKSGALFKITTCLACRFFVRHRVDAKHWVASSAQTAEAVL</sequence>
<comment type="caution">
    <text evidence="5">The sequence shown here is derived from an EMBL/GenBank/DDBJ whole genome shotgun (WGS) entry which is preliminary data.</text>
</comment>
<dbReference type="GO" id="GO:0008033">
    <property type="term" value="P:tRNA processing"/>
    <property type="evidence" value="ECO:0007669"/>
    <property type="project" value="UniProtKB-KW"/>
</dbReference>
<dbReference type="OrthoDB" id="128536at2759"/>
<dbReference type="Proteomes" id="UP000192578">
    <property type="component" value="Unassembled WGS sequence"/>
</dbReference>
<name>A0A1W0XAX0_HYPEX</name>
<proteinExistence type="inferred from homology"/>
<dbReference type="GO" id="GO:0005655">
    <property type="term" value="C:nucleolar ribonuclease P complex"/>
    <property type="evidence" value="ECO:0007669"/>
    <property type="project" value="TreeGrafter"/>
</dbReference>
<gene>
    <name evidence="5" type="ORF">BV898_01712</name>
</gene>
<keyword evidence="1" id="KW-0819">tRNA processing</keyword>
<organism evidence="5 6">
    <name type="scientific">Hypsibius exemplaris</name>
    <name type="common">Freshwater tardigrade</name>
    <dbReference type="NCBI Taxonomy" id="2072580"/>
    <lineage>
        <taxon>Eukaryota</taxon>
        <taxon>Metazoa</taxon>
        <taxon>Ecdysozoa</taxon>
        <taxon>Tardigrada</taxon>
        <taxon>Eutardigrada</taxon>
        <taxon>Parachela</taxon>
        <taxon>Hypsibioidea</taxon>
        <taxon>Hypsibiidae</taxon>
        <taxon>Hypsibius</taxon>
    </lineage>
</organism>
<dbReference type="Gene3D" id="6.20.50.20">
    <property type="match status" value="1"/>
</dbReference>
<keyword evidence="6" id="KW-1185">Reference proteome</keyword>
<dbReference type="InterPro" id="IPR007175">
    <property type="entry name" value="Rpr2/Snm1/Rpp21"/>
</dbReference>
<evidence type="ECO:0000313" key="6">
    <source>
        <dbReference type="Proteomes" id="UP000192578"/>
    </source>
</evidence>
<evidence type="ECO:0000256" key="4">
    <source>
        <dbReference type="ARBA" id="ARBA00038402"/>
    </source>
</evidence>
<evidence type="ECO:0000313" key="5">
    <source>
        <dbReference type="EMBL" id="OQV24653.1"/>
    </source>
</evidence>
<dbReference type="PANTHER" id="PTHR14742:SF0">
    <property type="entry name" value="RIBONUCLEASE P PROTEIN SUBUNIT P21"/>
    <property type="match status" value="1"/>
</dbReference>
<accession>A0A1W0XAX0</accession>
<reference evidence="6" key="1">
    <citation type="submission" date="2017-01" db="EMBL/GenBank/DDBJ databases">
        <title>Comparative genomics of anhydrobiosis in the tardigrade Hypsibius dujardini.</title>
        <authorList>
            <person name="Yoshida Y."/>
            <person name="Koutsovoulos G."/>
            <person name="Laetsch D."/>
            <person name="Stevens L."/>
            <person name="Kumar S."/>
            <person name="Horikawa D."/>
            <person name="Ishino K."/>
            <person name="Komine S."/>
            <person name="Tomita M."/>
            <person name="Blaxter M."/>
            <person name="Arakawa K."/>
        </authorList>
    </citation>
    <scope>NUCLEOTIDE SEQUENCE [LARGE SCALE GENOMIC DNA]</scope>
    <source>
        <strain evidence="6">Z151</strain>
    </source>
</reference>
<evidence type="ECO:0000256" key="1">
    <source>
        <dbReference type="ARBA" id="ARBA00022694"/>
    </source>
</evidence>
<dbReference type="EMBL" id="MTYJ01000006">
    <property type="protein sequence ID" value="OQV24653.1"/>
    <property type="molecule type" value="Genomic_DNA"/>
</dbReference>
<keyword evidence="2" id="KW-0479">Metal-binding</keyword>